<keyword evidence="1" id="KW-0479">Metal-binding</keyword>
<sequence>MTVSITPQQNGIAERKNRTVINMARTMLKSKVMPKEFWAEAVACAVYLSNQSPTRSLEKITPQEAWSGWKPSVKHLRVFGSSCYVHVPEQKERSLMAGVRRWYFLAMLRALREEEENEEQEVEGDNSTPFTSSSDQSPRYLSINDFCNTTERMNGDHLFSLFMNDEPLSFEEAIKQKKWIQPTEEEIHSIEKNDTWELATLPSGHEAIGVKWVYKIKRNAKGEVERHKMRLVANGYKQKHGVDYEEVFAPIARLKTIRLLGRSCCTKPMADSSNGCEVRIF</sequence>
<gene>
    <name evidence="5" type="ORF">Slati_4279300</name>
</gene>
<dbReference type="GO" id="GO:0003676">
    <property type="term" value="F:nucleic acid binding"/>
    <property type="evidence" value="ECO:0007669"/>
    <property type="project" value="InterPro"/>
</dbReference>
<evidence type="ECO:0000256" key="3">
    <source>
        <dbReference type="SAM" id="MobiDB-lite"/>
    </source>
</evidence>
<dbReference type="GO" id="GO:0015074">
    <property type="term" value="P:DNA integration"/>
    <property type="evidence" value="ECO:0007669"/>
    <property type="project" value="InterPro"/>
</dbReference>
<dbReference type="GO" id="GO:0046872">
    <property type="term" value="F:metal ion binding"/>
    <property type="evidence" value="ECO:0007669"/>
    <property type="project" value="UniProtKB-KW"/>
</dbReference>
<feature type="region of interest" description="Disordered" evidence="3">
    <location>
        <begin position="116"/>
        <end position="137"/>
    </location>
</feature>
<accession>A0AAW2TCG0</accession>
<reference evidence="5" key="2">
    <citation type="journal article" date="2024" name="Plant">
        <title>Genomic evolution and insights into agronomic trait innovations of Sesamum species.</title>
        <authorList>
            <person name="Miao H."/>
            <person name="Wang L."/>
            <person name="Qu L."/>
            <person name="Liu H."/>
            <person name="Sun Y."/>
            <person name="Le M."/>
            <person name="Wang Q."/>
            <person name="Wei S."/>
            <person name="Zheng Y."/>
            <person name="Lin W."/>
            <person name="Duan Y."/>
            <person name="Cao H."/>
            <person name="Xiong S."/>
            <person name="Wang X."/>
            <person name="Wei L."/>
            <person name="Li C."/>
            <person name="Ma Q."/>
            <person name="Ju M."/>
            <person name="Zhao R."/>
            <person name="Li G."/>
            <person name="Mu C."/>
            <person name="Tian Q."/>
            <person name="Mei H."/>
            <person name="Zhang T."/>
            <person name="Gao T."/>
            <person name="Zhang H."/>
        </authorList>
    </citation>
    <scope>NUCLEOTIDE SEQUENCE</scope>
    <source>
        <strain evidence="5">KEN1</strain>
    </source>
</reference>
<dbReference type="InterPro" id="IPR012337">
    <property type="entry name" value="RNaseH-like_sf"/>
</dbReference>
<comment type="caution">
    <text evidence="5">The sequence shown here is derived from an EMBL/GenBank/DDBJ whole genome shotgun (WGS) entry which is preliminary data.</text>
</comment>
<dbReference type="InterPro" id="IPR013103">
    <property type="entry name" value="RVT_2"/>
</dbReference>
<dbReference type="AlphaFoldDB" id="A0AAW2TCG0"/>
<feature type="compositionally biased region" description="Polar residues" evidence="3">
    <location>
        <begin position="125"/>
        <end position="137"/>
    </location>
</feature>
<dbReference type="InterPro" id="IPR036397">
    <property type="entry name" value="RNaseH_sf"/>
</dbReference>
<evidence type="ECO:0000256" key="1">
    <source>
        <dbReference type="ARBA" id="ARBA00022723"/>
    </source>
</evidence>
<dbReference type="Gene3D" id="3.30.420.10">
    <property type="entry name" value="Ribonuclease H-like superfamily/Ribonuclease H"/>
    <property type="match status" value="1"/>
</dbReference>
<evidence type="ECO:0000313" key="5">
    <source>
        <dbReference type="EMBL" id="KAL0402494.1"/>
    </source>
</evidence>
<dbReference type="PANTHER" id="PTHR42648:SF18">
    <property type="entry name" value="RETROTRANSPOSON, UNCLASSIFIED-LIKE PROTEIN"/>
    <property type="match status" value="1"/>
</dbReference>
<proteinExistence type="predicted"/>
<dbReference type="InterPro" id="IPR039537">
    <property type="entry name" value="Retrotran_Ty1/copia-like"/>
</dbReference>
<protein>
    <submittedName>
        <fullName evidence="5">Copia protein</fullName>
    </submittedName>
</protein>
<dbReference type="PANTHER" id="PTHR42648">
    <property type="entry name" value="TRANSPOSASE, PUTATIVE-RELATED"/>
    <property type="match status" value="1"/>
</dbReference>
<evidence type="ECO:0000259" key="4">
    <source>
        <dbReference type="PROSITE" id="PS50994"/>
    </source>
</evidence>
<feature type="domain" description="Integrase catalytic" evidence="4">
    <location>
        <begin position="1"/>
        <end position="70"/>
    </location>
</feature>
<dbReference type="SUPFAM" id="SSF53098">
    <property type="entry name" value="Ribonuclease H-like"/>
    <property type="match status" value="1"/>
</dbReference>
<dbReference type="PROSITE" id="PS50994">
    <property type="entry name" value="INTEGRASE"/>
    <property type="match status" value="1"/>
</dbReference>
<reference evidence="5" key="1">
    <citation type="submission" date="2020-06" db="EMBL/GenBank/DDBJ databases">
        <authorList>
            <person name="Li T."/>
            <person name="Hu X."/>
            <person name="Zhang T."/>
            <person name="Song X."/>
            <person name="Zhang H."/>
            <person name="Dai N."/>
            <person name="Sheng W."/>
            <person name="Hou X."/>
            <person name="Wei L."/>
        </authorList>
    </citation>
    <scope>NUCLEOTIDE SEQUENCE</scope>
    <source>
        <strain evidence="5">KEN1</strain>
        <tissue evidence="5">Leaf</tissue>
    </source>
</reference>
<name>A0AAW2TCG0_9LAMI</name>
<dbReference type="GO" id="GO:0016787">
    <property type="term" value="F:hydrolase activity"/>
    <property type="evidence" value="ECO:0007669"/>
    <property type="project" value="UniProtKB-KW"/>
</dbReference>
<dbReference type="EMBL" id="JACGWN010000015">
    <property type="protein sequence ID" value="KAL0402494.1"/>
    <property type="molecule type" value="Genomic_DNA"/>
</dbReference>
<dbReference type="Pfam" id="PF07727">
    <property type="entry name" value="RVT_2"/>
    <property type="match status" value="1"/>
</dbReference>
<organism evidence="5">
    <name type="scientific">Sesamum latifolium</name>
    <dbReference type="NCBI Taxonomy" id="2727402"/>
    <lineage>
        <taxon>Eukaryota</taxon>
        <taxon>Viridiplantae</taxon>
        <taxon>Streptophyta</taxon>
        <taxon>Embryophyta</taxon>
        <taxon>Tracheophyta</taxon>
        <taxon>Spermatophyta</taxon>
        <taxon>Magnoliopsida</taxon>
        <taxon>eudicotyledons</taxon>
        <taxon>Gunneridae</taxon>
        <taxon>Pentapetalae</taxon>
        <taxon>asterids</taxon>
        <taxon>lamiids</taxon>
        <taxon>Lamiales</taxon>
        <taxon>Pedaliaceae</taxon>
        <taxon>Sesamum</taxon>
    </lineage>
</organism>
<dbReference type="InterPro" id="IPR001584">
    <property type="entry name" value="Integrase_cat-core"/>
</dbReference>
<evidence type="ECO:0000256" key="2">
    <source>
        <dbReference type="ARBA" id="ARBA00022801"/>
    </source>
</evidence>
<keyword evidence="2" id="KW-0378">Hydrolase</keyword>